<evidence type="ECO:0000256" key="1">
    <source>
        <dbReference type="ARBA" id="ARBA00008007"/>
    </source>
</evidence>
<dbReference type="SUPFAM" id="SSF53271">
    <property type="entry name" value="PRTase-like"/>
    <property type="match status" value="1"/>
</dbReference>
<dbReference type="AlphaFoldDB" id="A0A1G2B730"/>
<reference evidence="3 4" key="1">
    <citation type="journal article" date="2016" name="Nat. Commun.">
        <title>Thousands of microbial genomes shed light on interconnected biogeochemical processes in an aquifer system.</title>
        <authorList>
            <person name="Anantharaman K."/>
            <person name="Brown C.T."/>
            <person name="Hug L.A."/>
            <person name="Sharon I."/>
            <person name="Castelle C.J."/>
            <person name="Probst A.J."/>
            <person name="Thomas B.C."/>
            <person name="Singh A."/>
            <person name="Wilkins M.J."/>
            <person name="Karaoz U."/>
            <person name="Brodie E.L."/>
            <person name="Williams K.H."/>
            <person name="Hubbard S.S."/>
            <person name="Banfield J.F."/>
        </authorList>
    </citation>
    <scope>NUCLEOTIDE SEQUENCE [LARGE SCALE GENOMIC DNA]</scope>
</reference>
<proteinExistence type="inferred from homology"/>
<comment type="caution">
    <text evidence="3">The sequence shown here is derived from an EMBL/GenBank/DDBJ whole genome shotgun (WGS) entry which is preliminary data.</text>
</comment>
<evidence type="ECO:0000256" key="2">
    <source>
        <dbReference type="SAM" id="SignalP"/>
    </source>
</evidence>
<dbReference type="Proteomes" id="UP000176952">
    <property type="component" value="Unassembled WGS sequence"/>
</dbReference>
<keyword evidence="2" id="KW-0732">Signal</keyword>
<dbReference type="Gene3D" id="3.40.50.2020">
    <property type="match status" value="1"/>
</dbReference>
<evidence type="ECO:0000313" key="3">
    <source>
        <dbReference type="EMBL" id="OGY84419.1"/>
    </source>
</evidence>
<evidence type="ECO:0000313" key="4">
    <source>
        <dbReference type="Proteomes" id="UP000176952"/>
    </source>
</evidence>
<organism evidence="3 4">
    <name type="scientific">Candidatus Kerfeldbacteria bacterium RIFCSPHIGHO2_12_FULL_48_17</name>
    <dbReference type="NCBI Taxonomy" id="1798542"/>
    <lineage>
        <taxon>Bacteria</taxon>
        <taxon>Candidatus Kerfeldiibacteriota</taxon>
    </lineage>
</organism>
<comment type="similarity">
    <text evidence="1">Belongs to the ComF/GntX family.</text>
</comment>
<gene>
    <name evidence="3" type="ORF">A3F54_00580</name>
</gene>
<accession>A0A1G2B730</accession>
<protein>
    <submittedName>
        <fullName evidence="3">Uncharacterized protein</fullName>
    </submittedName>
</protein>
<sequence>MLNFFKRALFPERCLGCFAWDTLLCRVCARLLLAPGSLSAGDAAADAANTASAIAPLTSLSWFMSYELEPVRVLIQQLKFHGVQRLARKIIYPPWPPVGIDDFRAGAVLMPIPLHPMRLRERGFNQSVLIAQTLASQYRVPLLDSVLVRRKNTVPQSSLSHDARPGNVSGAFALRCPVPARVQRVIFVDDVWTSGSTIKEAARVVRSSSSCLVSGLVIAYAGDHGGDHLDTH</sequence>
<feature type="chain" id="PRO_5009582018" evidence="2">
    <location>
        <begin position="41"/>
        <end position="232"/>
    </location>
</feature>
<feature type="signal peptide" evidence="2">
    <location>
        <begin position="1"/>
        <end position="40"/>
    </location>
</feature>
<dbReference type="PANTHER" id="PTHR47505">
    <property type="entry name" value="DNA UTILIZATION PROTEIN YHGH"/>
    <property type="match status" value="1"/>
</dbReference>
<dbReference type="EMBL" id="MHKD01000014">
    <property type="protein sequence ID" value="OGY84419.1"/>
    <property type="molecule type" value="Genomic_DNA"/>
</dbReference>
<name>A0A1G2B730_9BACT</name>
<dbReference type="InterPro" id="IPR051910">
    <property type="entry name" value="ComF/GntX_DNA_util-trans"/>
</dbReference>
<dbReference type="STRING" id="1798542.A3F54_00580"/>
<dbReference type="CDD" id="cd06223">
    <property type="entry name" value="PRTases_typeI"/>
    <property type="match status" value="1"/>
</dbReference>
<dbReference type="PANTHER" id="PTHR47505:SF1">
    <property type="entry name" value="DNA UTILIZATION PROTEIN YHGH"/>
    <property type="match status" value="1"/>
</dbReference>
<dbReference type="InterPro" id="IPR029057">
    <property type="entry name" value="PRTase-like"/>
</dbReference>
<dbReference type="InterPro" id="IPR000836">
    <property type="entry name" value="PRTase_dom"/>
</dbReference>